<dbReference type="EMBL" id="FOLS01000045">
    <property type="protein sequence ID" value="SFD90323.1"/>
    <property type="molecule type" value="Genomic_DNA"/>
</dbReference>
<reference evidence="2" key="3">
    <citation type="submission" date="2023-03" db="EMBL/GenBank/DDBJ databases">
        <title>Draft assemblies of triclosan tolerant bacteria isolated from returned activated sludge.</title>
        <authorList>
            <person name="Van Hamelsveld S."/>
        </authorList>
    </citation>
    <scope>NUCLEOTIDE SEQUENCE</scope>
    <source>
        <strain evidence="2">GW210015_S63</strain>
    </source>
</reference>
<proteinExistence type="predicted"/>
<evidence type="ECO:0000313" key="4">
    <source>
        <dbReference type="Proteomes" id="UP000077748"/>
    </source>
</evidence>
<gene>
    <name evidence="1" type="ORF">A9C11_13905</name>
    <name evidence="2" type="ORF">P3W55_07735</name>
    <name evidence="3" type="ORF">SAMN05216577_14528</name>
</gene>
<dbReference type="AlphaFoldDB" id="A0A127MT06"/>
<dbReference type="RefSeq" id="WP_009620020.1">
    <property type="nucleotide sequence ID" value="NZ_BDGS01000001.1"/>
</dbReference>
<evidence type="ECO:0000313" key="3">
    <source>
        <dbReference type="EMBL" id="SFD90323.1"/>
    </source>
</evidence>
<dbReference type="EMBL" id="CP015878">
    <property type="protein sequence ID" value="ANI15013.1"/>
    <property type="molecule type" value="Genomic_DNA"/>
</dbReference>
<dbReference type="EMBL" id="JARJLR010000151">
    <property type="protein sequence ID" value="MDF3841603.1"/>
    <property type="molecule type" value="Genomic_DNA"/>
</dbReference>
<reference evidence="1 4" key="1">
    <citation type="submission" date="2016-05" db="EMBL/GenBank/DDBJ databases">
        <title>Genome Sequence of Pseudomonas citronellolis Strain SJTE-3, an Estrogens and Persistent Organic Pollutants degradation strain.</title>
        <authorList>
            <person name="Liang R."/>
        </authorList>
    </citation>
    <scope>NUCLEOTIDE SEQUENCE [LARGE SCALE GENOMIC DNA]</scope>
    <source>
        <strain evidence="1 4">SJTE-3</strain>
    </source>
</reference>
<name>A0A127MT06_9PSED</name>
<dbReference type="Proteomes" id="UP000077748">
    <property type="component" value="Chromosome"/>
</dbReference>
<accession>A0A127MT06</accession>
<sequence length="79" mass="9095">MKMVAFLALLLSLWAIAVVAWMMLRYTPAGGDAQYVFLWDRWENRVCLVSIGNPSRIICDPRSLWVEQQKDDGPTARRP</sequence>
<dbReference type="Proteomes" id="UP001220662">
    <property type="component" value="Unassembled WGS sequence"/>
</dbReference>
<dbReference type="GeneID" id="72995917"/>
<evidence type="ECO:0000313" key="5">
    <source>
        <dbReference type="Proteomes" id="UP000183385"/>
    </source>
</evidence>
<keyword evidence="5" id="KW-1185">Reference proteome</keyword>
<dbReference type="Proteomes" id="UP000183385">
    <property type="component" value="Unassembled WGS sequence"/>
</dbReference>
<evidence type="ECO:0000313" key="2">
    <source>
        <dbReference type="EMBL" id="MDF3841603.1"/>
    </source>
</evidence>
<evidence type="ECO:0000313" key="1">
    <source>
        <dbReference type="EMBL" id="ANI15013.1"/>
    </source>
</evidence>
<dbReference type="OrthoDB" id="8926333at2"/>
<organism evidence="1 4">
    <name type="scientific">Pseudomonas citronellolis</name>
    <dbReference type="NCBI Taxonomy" id="53408"/>
    <lineage>
        <taxon>Bacteria</taxon>
        <taxon>Pseudomonadati</taxon>
        <taxon>Pseudomonadota</taxon>
        <taxon>Gammaproteobacteria</taxon>
        <taxon>Pseudomonadales</taxon>
        <taxon>Pseudomonadaceae</taxon>
        <taxon>Pseudomonas</taxon>
    </lineage>
</organism>
<reference evidence="3 5" key="2">
    <citation type="submission" date="2016-10" db="EMBL/GenBank/DDBJ databases">
        <authorList>
            <person name="Varghese N."/>
            <person name="Submissions S."/>
        </authorList>
    </citation>
    <scope>NUCLEOTIDE SEQUENCE [LARGE SCALE GENOMIC DNA]</scope>
    <source>
        <strain evidence="3 5">LMG 18378</strain>
    </source>
</reference>
<protein>
    <submittedName>
        <fullName evidence="1">Uncharacterized protein</fullName>
    </submittedName>
</protein>
<dbReference type="STRING" id="53408.A9C11_13905"/>
<dbReference type="KEGG" id="pcq:PcP3B5_28240"/>